<evidence type="ECO:0000259" key="5">
    <source>
        <dbReference type="Pfam" id="PF08190"/>
    </source>
</evidence>
<protein>
    <recommendedName>
        <fullName evidence="3">Protein kintoun</fullName>
    </recommendedName>
    <alternativeName>
        <fullName evidence="3">Dynein assembly factor 2, axonemal homolog</fullName>
    </alternativeName>
</protein>
<accession>E0VG67</accession>
<dbReference type="VEuPathDB" id="VectorBase:PHUM174790"/>
<feature type="compositionally biased region" description="Basic residues" evidence="4">
    <location>
        <begin position="744"/>
        <end position="758"/>
    </location>
</feature>
<dbReference type="PANTHER" id="PTHR22997">
    <property type="entry name" value="PIH1 DOMAIN-CONTAINING PROTEIN 1"/>
    <property type="match status" value="1"/>
</dbReference>
<dbReference type="AlphaFoldDB" id="E0VG67"/>
<dbReference type="InParanoid" id="E0VG67"/>
<feature type="domain" description="PIH1 N-terminal" evidence="5">
    <location>
        <begin position="42"/>
        <end position="202"/>
    </location>
</feature>
<dbReference type="GO" id="GO:0060285">
    <property type="term" value="P:cilium-dependent cell motility"/>
    <property type="evidence" value="ECO:0007669"/>
    <property type="project" value="UniProtKB-UniRule"/>
</dbReference>
<dbReference type="HAMAP" id="MF_03069">
    <property type="entry name" value="Kintoun"/>
    <property type="match status" value="1"/>
</dbReference>
<evidence type="ECO:0000313" key="8">
    <source>
        <dbReference type="EnsemblMetazoa" id="PHUM174790-PA"/>
    </source>
</evidence>
<reference evidence="7" key="2">
    <citation type="submission" date="2007-04" db="EMBL/GenBank/DDBJ databases">
        <title>The genome of the human body louse.</title>
        <authorList>
            <consortium name="The Human Body Louse Genome Consortium"/>
            <person name="Kirkness E."/>
            <person name="Walenz B."/>
            <person name="Hass B."/>
            <person name="Bruggner R."/>
            <person name="Strausberg R."/>
        </authorList>
    </citation>
    <scope>NUCLEOTIDE SEQUENCE</scope>
    <source>
        <strain evidence="7">USDA</strain>
    </source>
</reference>
<proteinExistence type="inferred from homology"/>
<name>E0VG67_PEDHC</name>
<feature type="compositionally biased region" description="Low complexity" evidence="4">
    <location>
        <begin position="763"/>
        <end position="784"/>
    </location>
</feature>
<dbReference type="STRING" id="121224.E0VG67"/>
<dbReference type="eggNOG" id="KOG4356">
    <property type="taxonomic scope" value="Eukaryota"/>
</dbReference>
<dbReference type="InterPro" id="IPR012981">
    <property type="entry name" value="PIH1_N"/>
</dbReference>
<dbReference type="FunCoup" id="E0VG67">
    <property type="interactions" value="313"/>
</dbReference>
<evidence type="ECO:0000256" key="2">
    <source>
        <dbReference type="ARBA" id="ARBA00024190"/>
    </source>
</evidence>
<dbReference type="OMA" id="CFLNISK"/>
<dbReference type="PANTHER" id="PTHR22997:SF3">
    <property type="entry name" value="PROTEIN KINTOUN"/>
    <property type="match status" value="1"/>
</dbReference>
<dbReference type="KEGG" id="phu:Phum_PHUM174790"/>
<dbReference type="Pfam" id="PF18201">
    <property type="entry name" value="PIH1_CS"/>
    <property type="match status" value="1"/>
</dbReference>
<dbReference type="InterPro" id="IPR041442">
    <property type="entry name" value="PIH1D1/2/3_CS-like"/>
</dbReference>
<dbReference type="GeneID" id="8236789"/>
<evidence type="ECO:0000313" key="7">
    <source>
        <dbReference type="EMBL" id="EEB12373.1"/>
    </source>
</evidence>
<evidence type="ECO:0000259" key="6">
    <source>
        <dbReference type="Pfam" id="PF18201"/>
    </source>
</evidence>
<sequence>MAGYNRKDWEDLNITKEEVENITQALKKEGFRKLLAEYAEEITDPKNKKQFQEDIIKLEAERGVDCTFVNPEPGFVIKTSVDGNKKAFINISKNKAVGRPDYKRDIKDNNRGLNWSIPLCQAPGREDFDKKRNRCVVYDVIFHPDTIHLTEKNPKFKELVIDTALNAVEESFKVHLDRKNLKFPKLKYKGLPNATVIRKKSKCQPKLSEEDKEFFEKINCPFKPLNEKQPVVRNIESKKSDSSKYTTPKYVVKHRTGIDLQEFTYDKNAKINCAIPKELIIEINLPMLNSTQNVNLDIMEKSLHLVCEKPSKYKLDIQLPYSVSEETGNAKFDKERKLLIVTLPVIKSKMTIKDLIREDSGVESDFSPVGSVSNNEYASIEEENIINDTRDSFSIEEVEDINDYISNIEESAEESDKENECRTEKKTEEFLESDKHYILPTFSCNVDDDKICFVLNVKNVDGNSIEKKLVNSSSYHIKFVSIGSGFFPSHYAFFIDFKESCNIKDVICDTWDNNVTLLIEFEKNNDCVTKYYVGINQEFVTEYLLSFPLELKKIEDYIMNKVAENEGSDVPINIEVESAHPEEVVLNITPLIPENSNDEVVIEQKISDSPRRILPEEKCRTFSESGVDEIVPGPAVRKSILKKRINRSLSESNAEDYILNSSCGKSLYDGSDFCINEEEEVPHIKKTVRFSEKIRQQLFRVNSTILGRKNKNKKKSKNKKRALERKLSESENSETENGKETNRKQIKSKKCKKQPKKKTLIEDVSNSTNNENNNNNNDNNNCDSKGNKKNEGNDKMNVESKNEDENINKENEDKLKFGLKKNDKIFEFKSDLIFDLEV</sequence>
<feature type="region of interest" description="Disordered" evidence="4">
    <location>
        <begin position="705"/>
        <end position="812"/>
    </location>
</feature>
<dbReference type="InterPro" id="IPR034727">
    <property type="entry name" value="Kintoun"/>
</dbReference>
<dbReference type="CTD" id="8236789"/>
<feature type="domain" description="PIH1D1/2/3 CS-like" evidence="6">
    <location>
        <begin position="245"/>
        <end position="346"/>
    </location>
</feature>
<reference evidence="7" key="1">
    <citation type="submission" date="2007-04" db="EMBL/GenBank/DDBJ databases">
        <title>Annotation of Pediculus humanus corporis strain USDA.</title>
        <authorList>
            <person name="Kirkness E."/>
            <person name="Hannick L."/>
            <person name="Hass B."/>
            <person name="Bruggner R."/>
            <person name="Lawson D."/>
            <person name="Bidwell S."/>
            <person name="Joardar V."/>
            <person name="Caler E."/>
            <person name="Walenz B."/>
            <person name="Inman J."/>
            <person name="Schobel S."/>
            <person name="Galinsky K."/>
            <person name="Amedeo P."/>
            <person name="Strausberg R."/>
        </authorList>
    </citation>
    <scope>NUCLEOTIDE SEQUENCE</scope>
    <source>
        <strain evidence="7">USDA</strain>
    </source>
</reference>
<organism>
    <name type="scientific">Pediculus humanus subsp. corporis</name>
    <name type="common">Body louse</name>
    <dbReference type="NCBI Taxonomy" id="121224"/>
    <lineage>
        <taxon>Eukaryota</taxon>
        <taxon>Metazoa</taxon>
        <taxon>Ecdysozoa</taxon>
        <taxon>Arthropoda</taxon>
        <taxon>Hexapoda</taxon>
        <taxon>Insecta</taxon>
        <taxon>Pterygota</taxon>
        <taxon>Neoptera</taxon>
        <taxon>Paraneoptera</taxon>
        <taxon>Psocodea</taxon>
        <taxon>Troctomorpha</taxon>
        <taxon>Phthiraptera</taxon>
        <taxon>Anoplura</taxon>
        <taxon>Pediculidae</taxon>
        <taxon>Pediculus</taxon>
    </lineage>
</organism>
<dbReference type="EMBL" id="AAZO01002025">
    <property type="status" value="NOT_ANNOTATED_CDS"/>
    <property type="molecule type" value="Genomic_DNA"/>
</dbReference>
<dbReference type="EnsemblMetazoa" id="PHUM174790-RA">
    <property type="protein sequence ID" value="PHUM174790-PA"/>
    <property type="gene ID" value="PHUM174790"/>
</dbReference>
<evidence type="ECO:0000256" key="3">
    <source>
        <dbReference type="HAMAP-Rule" id="MF_03069"/>
    </source>
</evidence>
<dbReference type="GO" id="GO:0070286">
    <property type="term" value="P:axonemal dynein complex assembly"/>
    <property type="evidence" value="ECO:0007669"/>
    <property type="project" value="UniProtKB-UniRule"/>
</dbReference>
<comment type="subcellular location">
    <subcellularLocation>
        <location evidence="3">Cytoplasm</location>
    </subcellularLocation>
    <subcellularLocation>
        <location evidence="2">Dynein axonemal particle</location>
    </subcellularLocation>
</comment>
<feature type="compositionally biased region" description="Basic residues" evidence="4">
    <location>
        <begin position="708"/>
        <end position="723"/>
    </location>
</feature>
<dbReference type="RefSeq" id="XP_002425111.1">
    <property type="nucleotide sequence ID" value="XM_002425066.1"/>
</dbReference>
<comment type="similarity">
    <text evidence="3">Belongs to the PIH1 family. Kintoun subfamily.</text>
</comment>
<feature type="compositionally biased region" description="Basic and acidic residues" evidence="4">
    <location>
        <begin position="785"/>
        <end position="812"/>
    </location>
</feature>
<dbReference type="InterPro" id="IPR050734">
    <property type="entry name" value="PIH1/Kintoun_subfamily"/>
</dbReference>
<keyword evidence="1 3" id="KW-0963">Cytoplasm</keyword>
<keyword evidence="9" id="KW-1185">Reference proteome</keyword>
<dbReference type="Pfam" id="PF08190">
    <property type="entry name" value="PIH1"/>
    <property type="match status" value="1"/>
</dbReference>
<evidence type="ECO:0000256" key="1">
    <source>
        <dbReference type="ARBA" id="ARBA00022490"/>
    </source>
</evidence>
<evidence type="ECO:0000313" key="9">
    <source>
        <dbReference type="Proteomes" id="UP000009046"/>
    </source>
</evidence>
<dbReference type="Gene3D" id="2.60.40.790">
    <property type="match status" value="1"/>
</dbReference>
<reference evidence="8" key="3">
    <citation type="submission" date="2021-02" db="UniProtKB">
        <authorList>
            <consortium name="EnsemblMetazoa"/>
        </authorList>
    </citation>
    <scope>IDENTIFICATION</scope>
    <source>
        <strain evidence="8">USDA</strain>
    </source>
</reference>
<dbReference type="Proteomes" id="UP000009046">
    <property type="component" value="Unassembled WGS sequence"/>
</dbReference>
<comment type="function">
    <text evidence="3">Required for cytoplasmic pre-assembly of axonemal dyneins, thereby playing a central role in motility in cilia and flagella. Involved in pre-assembly of dynein arm complexes in the cytoplasm before intraflagellar transport loads them for the ciliary compartment.</text>
</comment>
<gene>
    <name evidence="8" type="primary">8236789</name>
    <name evidence="7" type="ORF">Phum_PHUM174790</name>
</gene>
<dbReference type="EMBL" id="DS235132">
    <property type="protein sequence ID" value="EEB12373.1"/>
    <property type="molecule type" value="Genomic_DNA"/>
</dbReference>
<dbReference type="OrthoDB" id="546764at2759"/>
<dbReference type="HOGENOM" id="CLU_012715_0_0_1"/>
<evidence type="ECO:0000256" key="4">
    <source>
        <dbReference type="SAM" id="MobiDB-lite"/>
    </source>
</evidence>
<dbReference type="InterPro" id="IPR008978">
    <property type="entry name" value="HSP20-like_chaperone"/>
</dbReference>
<dbReference type="GO" id="GO:0120293">
    <property type="term" value="C:dynein axonemal particle"/>
    <property type="evidence" value="ECO:0007669"/>
    <property type="project" value="UniProtKB-SubCell"/>
</dbReference>